<dbReference type="PANTHER" id="PTHR43744:SF12">
    <property type="entry name" value="ABC TRANSPORTER PERMEASE PROTEIN MG189-RELATED"/>
    <property type="match status" value="1"/>
</dbReference>
<evidence type="ECO:0000313" key="9">
    <source>
        <dbReference type="EMBL" id="MRJ46853.1"/>
    </source>
</evidence>
<evidence type="ECO:0000256" key="7">
    <source>
        <dbReference type="RuleBase" id="RU363032"/>
    </source>
</evidence>
<evidence type="ECO:0000256" key="4">
    <source>
        <dbReference type="ARBA" id="ARBA00022692"/>
    </source>
</evidence>
<organism evidence="9 10">
    <name type="scientific">Fundicoccus ignavus</name>
    <dbReference type="NCBI Taxonomy" id="2664442"/>
    <lineage>
        <taxon>Bacteria</taxon>
        <taxon>Bacillati</taxon>
        <taxon>Bacillota</taxon>
        <taxon>Bacilli</taxon>
        <taxon>Lactobacillales</taxon>
        <taxon>Aerococcaceae</taxon>
        <taxon>Fundicoccus</taxon>
    </lineage>
</organism>
<dbReference type="GO" id="GO:0005886">
    <property type="term" value="C:plasma membrane"/>
    <property type="evidence" value="ECO:0007669"/>
    <property type="project" value="UniProtKB-SubCell"/>
</dbReference>
<reference evidence="9 10" key="1">
    <citation type="submission" date="2019-11" db="EMBL/GenBank/DDBJ databases">
        <title>Characterisation of Fundicoccus ignavus gen. nov. sp. nov., a novel genus of the family Aerococcaceae from bulk tank milk.</title>
        <authorList>
            <person name="Siebert A."/>
            <person name="Huptas C."/>
            <person name="Wenning M."/>
            <person name="Scherer S."/>
            <person name="Doll E.V."/>
        </authorList>
    </citation>
    <scope>NUCLEOTIDE SEQUENCE [LARGE SCALE GENOMIC DNA]</scope>
    <source>
        <strain evidence="9 10">DSM 109652</strain>
    </source>
</reference>
<dbReference type="InterPro" id="IPR035906">
    <property type="entry name" value="MetI-like_sf"/>
</dbReference>
<comment type="subcellular location">
    <subcellularLocation>
        <location evidence="1 7">Cell membrane</location>
        <topology evidence="1 7">Multi-pass membrane protein</topology>
    </subcellularLocation>
</comment>
<gene>
    <name evidence="9" type="ORF">GF867_04615</name>
</gene>
<dbReference type="SUPFAM" id="SSF161098">
    <property type="entry name" value="MetI-like"/>
    <property type="match status" value="1"/>
</dbReference>
<evidence type="ECO:0000256" key="5">
    <source>
        <dbReference type="ARBA" id="ARBA00022989"/>
    </source>
</evidence>
<dbReference type="EMBL" id="WJQT01000004">
    <property type="protein sequence ID" value="MRJ46853.1"/>
    <property type="molecule type" value="Genomic_DNA"/>
</dbReference>
<dbReference type="RefSeq" id="WP_153831943.1">
    <property type="nucleotide sequence ID" value="NZ_WJQT01000004.1"/>
</dbReference>
<evidence type="ECO:0000256" key="6">
    <source>
        <dbReference type="ARBA" id="ARBA00023136"/>
    </source>
</evidence>
<feature type="transmembrane region" description="Helical" evidence="7">
    <location>
        <begin position="72"/>
        <end position="94"/>
    </location>
</feature>
<feature type="transmembrane region" description="Helical" evidence="7">
    <location>
        <begin position="7"/>
        <end position="28"/>
    </location>
</feature>
<dbReference type="Gene3D" id="1.10.3720.10">
    <property type="entry name" value="MetI-like"/>
    <property type="match status" value="1"/>
</dbReference>
<feature type="transmembrane region" description="Helical" evidence="7">
    <location>
        <begin position="132"/>
        <end position="153"/>
    </location>
</feature>
<keyword evidence="6 7" id="KW-0472">Membrane</keyword>
<feature type="transmembrane region" description="Helical" evidence="7">
    <location>
        <begin position="237"/>
        <end position="258"/>
    </location>
</feature>
<evidence type="ECO:0000256" key="3">
    <source>
        <dbReference type="ARBA" id="ARBA00022475"/>
    </source>
</evidence>
<dbReference type="Proteomes" id="UP000440066">
    <property type="component" value="Unassembled WGS sequence"/>
</dbReference>
<evidence type="ECO:0000256" key="1">
    <source>
        <dbReference type="ARBA" id="ARBA00004651"/>
    </source>
</evidence>
<dbReference type="InterPro" id="IPR000515">
    <property type="entry name" value="MetI-like"/>
</dbReference>
<evidence type="ECO:0000259" key="8">
    <source>
        <dbReference type="PROSITE" id="PS50928"/>
    </source>
</evidence>
<feature type="transmembrane region" description="Helical" evidence="7">
    <location>
        <begin position="190"/>
        <end position="208"/>
    </location>
</feature>
<accession>A0A844C7Z9</accession>
<evidence type="ECO:0000313" key="10">
    <source>
        <dbReference type="Proteomes" id="UP000440066"/>
    </source>
</evidence>
<dbReference type="CDD" id="cd06261">
    <property type="entry name" value="TM_PBP2"/>
    <property type="match status" value="1"/>
</dbReference>
<keyword evidence="5 7" id="KW-1133">Transmembrane helix</keyword>
<keyword evidence="3" id="KW-1003">Cell membrane</keyword>
<name>A0A844C7Z9_9LACT</name>
<feature type="transmembrane region" description="Helical" evidence="7">
    <location>
        <begin position="103"/>
        <end position="126"/>
    </location>
</feature>
<keyword evidence="4 7" id="KW-0812">Transmembrane</keyword>
<protein>
    <submittedName>
        <fullName evidence="9">ABC transporter permease subunit</fullName>
    </submittedName>
</protein>
<dbReference type="PANTHER" id="PTHR43744">
    <property type="entry name" value="ABC TRANSPORTER PERMEASE PROTEIN MG189-RELATED-RELATED"/>
    <property type="match status" value="1"/>
</dbReference>
<comment type="similarity">
    <text evidence="7">Belongs to the binding-protein-dependent transport system permease family.</text>
</comment>
<dbReference type="Pfam" id="PF00528">
    <property type="entry name" value="BPD_transp_1"/>
    <property type="match status" value="1"/>
</dbReference>
<dbReference type="AlphaFoldDB" id="A0A844C7Z9"/>
<comment type="caution">
    <text evidence="9">The sequence shown here is derived from an EMBL/GenBank/DDBJ whole genome shotgun (WGS) entry which is preliminary data.</text>
</comment>
<evidence type="ECO:0000256" key="2">
    <source>
        <dbReference type="ARBA" id="ARBA00022448"/>
    </source>
</evidence>
<sequence length="272" mass="30850">MVYAKKTMRFVINLLIFAVFFFPFYWLLSSSLKTLGETLQFPPTLFPSEIQWSNYSDAIGSMNFFHYLKNSVIVTVSTMVLQLLNVVLAAYAFARYNFAGKRIAFLVVMVTMMVPAQLTFLPIFVMFSRWEIINTLPSLILPFATSAFGIFMLRQNFKSIPNELIEAAKLDQASELTIVRKIMLPMARPTIVTLALLTFIGTWNEYFWPLVLTTTDNARTLPVGIAAMINQEAGTNFHILMAGNMSLVIPIMIVYLLAHRHIVKAFTYIGGK</sequence>
<dbReference type="GO" id="GO:0055085">
    <property type="term" value="P:transmembrane transport"/>
    <property type="evidence" value="ECO:0007669"/>
    <property type="project" value="InterPro"/>
</dbReference>
<proteinExistence type="inferred from homology"/>
<dbReference type="PROSITE" id="PS50928">
    <property type="entry name" value="ABC_TM1"/>
    <property type="match status" value="1"/>
</dbReference>
<feature type="domain" description="ABC transmembrane type-1" evidence="8">
    <location>
        <begin position="68"/>
        <end position="258"/>
    </location>
</feature>
<keyword evidence="2 7" id="KW-0813">Transport</keyword>